<name>A0A0K2TJK8_LEPSM</name>
<sequence length="61" mass="6982">ECLIKVREPQLIKSGIKRFLNISLKSSRVLVIEVNQTLKRTRKAGPSGREICISFYNYAES</sequence>
<reference evidence="1" key="1">
    <citation type="submission" date="2014-05" db="EMBL/GenBank/DDBJ databases">
        <authorList>
            <person name="Chronopoulou M."/>
        </authorList>
    </citation>
    <scope>NUCLEOTIDE SEQUENCE</scope>
    <source>
        <tissue evidence="1">Whole organism</tissue>
    </source>
</reference>
<proteinExistence type="predicted"/>
<organism evidence="1">
    <name type="scientific">Lepeophtheirus salmonis</name>
    <name type="common">Salmon louse</name>
    <name type="synonym">Caligus salmonis</name>
    <dbReference type="NCBI Taxonomy" id="72036"/>
    <lineage>
        <taxon>Eukaryota</taxon>
        <taxon>Metazoa</taxon>
        <taxon>Ecdysozoa</taxon>
        <taxon>Arthropoda</taxon>
        <taxon>Crustacea</taxon>
        <taxon>Multicrustacea</taxon>
        <taxon>Hexanauplia</taxon>
        <taxon>Copepoda</taxon>
        <taxon>Siphonostomatoida</taxon>
        <taxon>Caligidae</taxon>
        <taxon>Lepeophtheirus</taxon>
    </lineage>
</organism>
<dbReference type="AlphaFoldDB" id="A0A0K2TJK8"/>
<protein>
    <submittedName>
        <fullName evidence="1">Uncharacterized protein</fullName>
    </submittedName>
</protein>
<accession>A0A0K2TJK8</accession>
<dbReference type="EMBL" id="HACA01008629">
    <property type="protein sequence ID" value="CDW25990.1"/>
    <property type="molecule type" value="Transcribed_RNA"/>
</dbReference>
<feature type="non-terminal residue" evidence="1">
    <location>
        <position position="1"/>
    </location>
</feature>
<evidence type="ECO:0000313" key="1">
    <source>
        <dbReference type="EMBL" id="CDW25990.1"/>
    </source>
</evidence>